<protein>
    <submittedName>
        <fullName evidence="3">Family 2 glycosyl transferase</fullName>
    </submittedName>
</protein>
<dbReference type="PANTHER" id="PTHR43630">
    <property type="entry name" value="POLY-BETA-1,6-N-ACETYL-D-GLUCOSAMINE SYNTHASE"/>
    <property type="match status" value="1"/>
</dbReference>
<dbReference type="SUPFAM" id="SSF48452">
    <property type="entry name" value="TPR-like"/>
    <property type="match status" value="1"/>
</dbReference>
<dbReference type="PROSITE" id="PS50005">
    <property type="entry name" value="TPR"/>
    <property type="match status" value="1"/>
</dbReference>
<evidence type="ECO:0000313" key="3">
    <source>
        <dbReference type="EMBL" id="ALS24476.1"/>
    </source>
</evidence>
<feature type="repeat" description="TPR" evidence="1">
    <location>
        <begin position="279"/>
        <end position="312"/>
    </location>
</feature>
<reference evidence="4" key="1">
    <citation type="submission" date="2015-12" db="EMBL/GenBank/DDBJ databases">
        <title>Complete genome sequences of two moderately thermophilic Paenibacillus species.</title>
        <authorList>
            <person name="Butler R.III."/>
            <person name="Wang J."/>
            <person name="Stark B.C."/>
            <person name="Pombert J.-F."/>
        </authorList>
    </citation>
    <scope>NUCLEOTIDE SEQUENCE [LARGE SCALE GENOMIC DNA]</scope>
    <source>
        <strain evidence="4">32O-Y</strain>
    </source>
</reference>
<dbReference type="InterPro" id="IPR001173">
    <property type="entry name" value="Glyco_trans_2-like"/>
</dbReference>
<dbReference type="SUPFAM" id="SSF53448">
    <property type="entry name" value="Nucleotide-diphospho-sugar transferases"/>
    <property type="match status" value="1"/>
</dbReference>
<dbReference type="AlphaFoldDB" id="A0A0U2UN43"/>
<dbReference type="Proteomes" id="UP000061660">
    <property type="component" value="Chromosome"/>
</dbReference>
<dbReference type="RefSeq" id="WP_062410136.1">
    <property type="nucleotide sequence ID" value="NZ_CP013652.1"/>
</dbReference>
<dbReference type="InterPro" id="IPR011990">
    <property type="entry name" value="TPR-like_helical_dom_sf"/>
</dbReference>
<keyword evidence="3" id="KW-0808">Transferase</keyword>
<dbReference type="CDD" id="cd02511">
    <property type="entry name" value="Beta4Glucosyltransferase"/>
    <property type="match status" value="1"/>
</dbReference>
<dbReference type="Gene3D" id="3.90.550.10">
    <property type="entry name" value="Spore Coat Polysaccharide Biosynthesis Protein SpsA, Chain A"/>
    <property type="match status" value="1"/>
</dbReference>
<keyword evidence="4" id="KW-1185">Reference proteome</keyword>
<dbReference type="Gene3D" id="1.25.40.10">
    <property type="entry name" value="Tetratricopeptide repeat domain"/>
    <property type="match status" value="1"/>
</dbReference>
<evidence type="ECO:0000313" key="4">
    <source>
        <dbReference type="Proteomes" id="UP000061660"/>
    </source>
</evidence>
<feature type="domain" description="Glycosyltransferase 2-like" evidence="2">
    <location>
        <begin position="8"/>
        <end position="129"/>
    </location>
</feature>
<accession>A0A0U2UN43</accession>
<dbReference type="InterPro" id="IPR029044">
    <property type="entry name" value="Nucleotide-diphossugar_trans"/>
</dbReference>
<dbReference type="OrthoDB" id="9815923at2"/>
<dbReference type="SMART" id="SM00028">
    <property type="entry name" value="TPR"/>
    <property type="match status" value="3"/>
</dbReference>
<dbReference type="InterPro" id="IPR019734">
    <property type="entry name" value="TPR_rpt"/>
</dbReference>
<name>A0A0U2UN43_9BACL</name>
<dbReference type="PATRIC" id="fig|162209.4.peg.4426"/>
<evidence type="ECO:0000259" key="2">
    <source>
        <dbReference type="Pfam" id="PF00535"/>
    </source>
</evidence>
<gene>
    <name evidence="3" type="ORF">IJ22_41800</name>
</gene>
<dbReference type="PANTHER" id="PTHR43630:SF2">
    <property type="entry name" value="GLYCOSYLTRANSFERASE"/>
    <property type="match status" value="1"/>
</dbReference>
<evidence type="ECO:0000256" key="1">
    <source>
        <dbReference type="PROSITE-ProRule" id="PRU00339"/>
    </source>
</evidence>
<dbReference type="KEGG" id="pnp:IJ22_41800"/>
<reference evidence="3 4" key="2">
    <citation type="journal article" date="2016" name="Genome Announc.">
        <title>Complete Genome Sequences of Two Interactive Moderate Thermophiles, Paenibacillus napthalenovorans 32O-Y and Paenibacillus sp. 32O-W.</title>
        <authorList>
            <person name="Butler R.R.III."/>
            <person name="Wang J."/>
            <person name="Stark B.C."/>
            <person name="Pombert J.F."/>
        </authorList>
    </citation>
    <scope>NUCLEOTIDE SEQUENCE [LARGE SCALE GENOMIC DNA]</scope>
    <source>
        <strain evidence="3 4">32O-Y</strain>
    </source>
</reference>
<proteinExistence type="predicted"/>
<dbReference type="STRING" id="162209.IJ22_41800"/>
<organism evidence="3 4">
    <name type="scientific">Paenibacillus naphthalenovorans</name>
    <dbReference type="NCBI Taxonomy" id="162209"/>
    <lineage>
        <taxon>Bacteria</taxon>
        <taxon>Bacillati</taxon>
        <taxon>Bacillota</taxon>
        <taxon>Bacilli</taxon>
        <taxon>Bacillales</taxon>
        <taxon>Paenibacillaceae</taxon>
        <taxon>Paenibacillus</taxon>
    </lineage>
</organism>
<dbReference type="EMBL" id="CP013652">
    <property type="protein sequence ID" value="ALS24476.1"/>
    <property type="molecule type" value="Genomic_DNA"/>
</dbReference>
<sequence>MTKKPTLSICMIVKNEENNLKRCLDSVVPLLEALSAELIIVDTGSTDKTVEIAQAYTSKVYYHEWNHHFSDMRNKSIAYATGEWIFILDADEELEDPEKLVALLQSETVNEYNTIRVLGKNFLTEARDKYVVHISERLFRNTGKFRYEGSIHNQPKYENPAMHADIYIRHYGYNNDDPELMEKKFKRTSSLLLKELEKDPDHIYYRFQLARTYFMHKDYREALLQIRKSYALLKKHGKEIVARNYYVIGEHARMSYVCKIFDETVRIAKEGISLTPQYIDLYFYLADALLAQQEIDQAIETFKTFLKLHQEYNQKGLSKLSILELYTVDETSKSVAAYKLARALMENENDAEAVEYIDLIEESTHKVDLVINVMLKLQRYEELYQFYKSIENNSVAAYFIHQLEIAAAALKDAEEKLLIASVFSKEEGPYGQLNQIRLTDDPRLIKDFLVSNMMSKLPVFPYFEIYRYAIKRGLPVISYFKSLENGYIKLYVKMLLDKFDEAQDYFMQYLKGEKIRPNDYQSNRVYCAVANVILLTAIERSKKEKSVIDREYHDIFNLYTERGIQYITYLYQLTPIRLVYKTIDSAEDKFFILMHLAEEAKAKGSIKYASHYYKEAAEAYPYVAEMLKPFMEQRILTVIE</sequence>
<keyword evidence="1" id="KW-0802">TPR repeat</keyword>
<dbReference type="Pfam" id="PF00535">
    <property type="entry name" value="Glycos_transf_2"/>
    <property type="match status" value="1"/>
</dbReference>
<dbReference type="GO" id="GO:0016740">
    <property type="term" value="F:transferase activity"/>
    <property type="evidence" value="ECO:0007669"/>
    <property type="project" value="UniProtKB-KW"/>
</dbReference>